<evidence type="ECO:0000313" key="2">
    <source>
        <dbReference type="Proteomes" id="UP001157440"/>
    </source>
</evidence>
<protein>
    <submittedName>
        <fullName evidence="1">Uncharacterized protein</fullName>
    </submittedName>
</protein>
<proteinExistence type="predicted"/>
<evidence type="ECO:0000313" key="1">
    <source>
        <dbReference type="EMBL" id="GLS69998.1"/>
    </source>
</evidence>
<dbReference type="InterPro" id="IPR036397">
    <property type="entry name" value="RNaseH_sf"/>
</dbReference>
<organism evidence="1 2">
    <name type="scientific">Methylobacterium tardum</name>
    <dbReference type="NCBI Taxonomy" id="374432"/>
    <lineage>
        <taxon>Bacteria</taxon>
        <taxon>Pseudomonadati</taxon>
        <taxon>Pseudomonadota</taxon>
        <taxon>Alphaproteobacteria</taxon>
        <taxon>Hyphomicrobiales</taxon>
        <taxon>Methylobacteriaceae</taxon>
        <taxon>Methylobacterium</taxon>
    </lineage>
</organism>
<sequence length="93" mass="10172">MELHEKATRRVADAVLRHLIEAVPDKVHTVLTDNDTRCTMPGDVASAAPLIRETIAAGQTFRAYSFESACARNDIDHRLTKPRTPGSTVRSSG</sequence>
<comment type="caution">
    <text evidence="1">The sequence shown here is derived from an EMBL/GenBank/DDBJ whole genome shotgun (WGS) entry which is preliminary data.</text>
</comment>
<dbReference type="EMBL" id="BSPL01000013">
    <property type="protein sequence ID" value="GLS69998.1"/>
    <property type="molecule type" value="Genomic_DNA"/>
</dbReference>
<dbReference type="Gene3D" id="3.30.420.10">
    <property type="entry name" value="Ribonuclease H-like superfamily/Ribonuclease H"/>
    <property type="match status" value="1"/>
</dbReference>
<gene>
    <name evidence="1" type="ORF">GCM10007890_20110</name>
</gene>
<dbReference type="GO" id="GO:0003676">
    <property type="term" value="F:nucleic acid binding"/>
    <property type="evidence" value="ECO:0007669"/>
    <property type="project" value="InterPro"/>
</dbReference>
<name>A0AA37TFM4_9HYPH</name>
<dbReference type="Proteomes" id="UP001157440">
    <property type="component" value="Unassembled WGS sequence"/>
</dbReference>
<dbReference type="AlphaFoldDB" id="A0AA37TFM4"/>
<accession>A0AA37TFM4</accession>
<reference evidence="2" key="1">
    <citation type="journal article" date="2019" name="Int. J. Syst. Evol. Microbiol.">
        <title>The Global Catalogue of Microorganisms (GCM) 10K type strain sequencing project: providing services to taxonomists for standard genome sequencing and annotation.</title>
        <authorList>
            <consortium name="The Broad Institute Genomics Platform"/>
            <consortium name="The Broad Institute Genome Sequencing Center for Infectious Disease"/>
            <person name="Wu L."/>
            <person name="Ma J."/>
        </authorList>
    </citation>
    <scope>NUCLEOTIDE SEQUENCE [LARGE SCALE GENOMIC DNA]</scope>
    <source>
        <strain evidence="2">NBRC 103632</strain>
    </source>
</reference>
<keyword evidence="2" id="KW-1185">Reference proteome</keyword>